<evidence type="ECO:0000256" key="1">
    <source>
        <dbReference type="SAM" id="MobiDB-lite"/>
    </source>
</evidence>
<protein>
    <submittedName>
        <fullName evidence="2">(spotted green pufferfish) hypothetical protein</fullName>
    </submittedName>
</protein>
<organism evidence="2">
    <name type="scientific">Tetraodon nigroviridis</name>
    <name type="common">Spotted green pufferfish</name>
    <name type="synonym">Chelonodon nigroviridis</name>
    <dbReference type="NCBI Taxonomy" id="99883"/>
    <lineage>
        <taxon>Eukaryota</taxon>
        <taxon>Metazoa</taxon>
        <taxon>Chordata</taxon>
        <taxon>Craniata</taxon>
        <taxon>Vertebrata</taxon>
        <taxon>Euteleostomi</taxon>
        <taxon>Actinopterygii</taxon>
        <taxon>Neopterygii</taxon>
        <taxon>Teleostei</taxon>
        <taxon>Neoteleostei</taxon>
        <taxon>Acanthomorphata</taxon>
        <taxon>Eupercaria</taxon>
        <taxon>Tetraodontiformes</taxon>
        <taxon>Tetradontoidea</taxon>
        <taxon>Tetraodontidae</taxon>
        <taxon>Tetraodon</taxon>
    </lineage>
</organism>
<feature type="compositionally biased region" description="Basic residues" evidence="1">
    <location>
        <begin position="1"/>
        <end position="10"/>
    </location>
</feature>
<reference evidence="2" key="2">
    <citation type="submission" date="2004-02" db="EMBL/GenBank/DDBJ databases">
        <authorList>
            <consortium name="Genoscope"/>
            <consortium name="Whitehead Institute Centre for Genome Research"/>
        </authorList>
    </citation>
    <scope>NUCLEOTIDE SEQUENCE</scope>
</reference>
<dbReference type="EMBL" id="CAAE01002175">
    <property type="protein sequence ID" value="CAF87320.1"/>
    <property type="molecule type" value="Genomic_DNA"/>
</dbReference>
<feature type="region of interest" description="Disordered" evidence="1">
    <location>
        <begin position="1"/>
        <end position="49"/>
    </location>
</feature>
<dbReference type="AlphaFoldDB" id="Q4TIG2"/>
<accession>Q4TIG2</accession>
<feature type="compositionally biased region" description="Polar residues" evidence="1">
    <location>
        <begin position="32"/>
        <end position="49"/>
    </location>
</feature>
<gene>
    <name evidence="2" type="ORF">GSTENG00038302001</name>
</gene>
<dbReference type="KEGG" id="tng:GSTEN00038302G001"/>
<reference evidence="2" key="1">
    <citation type="journal article" date="2004" name="Nature">
        <title>Genome duplication in the teleost fish Tetraodon nigroviridis reveals the early vertebrate proto-karyotype.</title>
        <authorList>
            <person name="Jaillon O."/>
            <person name="Aury J.-M."/>
            <person name="Brunet F."/>
            <person name="Petit J.-L."/>
            <person name="Stange-Thomann N."/>
            <person name="Mauceli E."/>
            <person name="Bouneau L."/>
            <person name="Fischer C."/>
            <person name="Ozouf-Costaz C."/>
            <person name="Bernot A."/>
            <person name="Nicaud S."/>
            <person name="Jaffe D."/>
            <person name="Fisher S."/>
            <person name="Lutfalla G."/>
            <person name="Dossat C."/>
            <person name="Segurens B."/>
            <person name="Dasilva C."/>
            <person name="Salanoubat M."/>
            <person name="Levy M."/>
            <person name="Boudet N."/>
            <person name="Castellano S."/>
            <person name="Anthouard V."/>
            <person name="Jubin C."/>
            <person name="Castelli V."/>
            <person name="Katinka M."/>
            <person name="Vacherie B."/>
            <person name="Biemont C."/>
            <person name="Skalli Z."/>
            <person name="Cattolico L."/>
            <person name="Poulain J."/>
            <person name="De Berardinis V."/>
            <person name="Cruaud C."/>
            <person name="Duprat S."/>
            <person name="Brottier P."/>
            <person name="Coutanceau J.-P."/>
            <person name="Gouzy J."/>
            <person name="Parra G."/>
            <person name="Lardier G."/>
            <person name="Chapple C."/>
            <person name="McKernan K.J."/>
            <person name="McEwan P."/>
            <person name="Bosak S."/>
            <person name="Kellis M."/>
            <person name="Volff J.-N."/>
            <person name="Guigo R."/>
            <person name="Zody M.C."/>
            <person name="Mesirov J."/>
            <person name="Lindblad-Toh K."/>
            <person name="Birren B."/>
            <person name="Nusbaum C."/>
            <person name="Kahn D."/>
            <person name="Robinson-Rechavi M."/>
            <person name="Laudet V."/>
            <person name="Schachter V."/>
            <person name="Quetier F."/>
            <person name="Saurin W."/>
            <person name="Scarpelli C."/>
            <person name="Wincker P."/>
            <person name="Lander E.S."/>
            <person name="Weissenbach J."/>
            <person name="Roest Crollius H."/>
        </authorList>
    </citation>
    <scope>NUCLEOTIDE SEQUENCE [LARGE SCALE GENOMIC DNA]</scope>
</reference>
<comment type="caution">
    <text evidence="2">The sequence shown here is derived from an EMBL/GenBank/DDBJ whole genome shotgun (WGS) entry which is preliminary data.</text>
</comment>
<sequence length="49" mass="5190">QHVRGCRRCPRTSPSSCTPADPRAYPKVSPSPIATSSLASPAFQSGFQT</sequence>
<proteinExistence type="predicted"/>
<evidence type="ECO:0000313" key="2">
    <source>
        <dbReference type="EMBL" id="CAF87320.1"/>
    </source>
</evidence>
<feature type="non-terminal residue" evidence="2">
    <location>
        <position position="1"/>
    </location>
</feature>
<name>Q4TIG2_TETNG</name>